<evidence type="ECO:0000256" key="1">
    <source>
        <dbReference type="ARBA" id="ARBA00001961"/>
    </source>
</evidence>
<keyword evidence="3" id="KW-0847">Vitamin C</keyword>
<dbReference type="GO" id="GO:0031543">
    <property type="term" value="F:peptidyl-proline dioxygenase activity"/>
    <property type="evidence" value="ECO:0007669"/>
    <property type="project" value="TreeGrafter"/>
</dbReference>
<keyword evidence="2" id="KW-0479">Metal-binding</keyword>
<dbReference type="SUPFAM" id="SSF51197">
    <property type="entry name" value="Clavaminate synthase-like"/>
    <property type="match status" value="1"/>
</dbReference>
<keyword evidence="6" id="KW-0408">Iron</keyword>
<reference evidence="9" key="1">
    <citation type="submission" date="2021-12" db="EMBL/GenBank/DDBJ databases">
        <title>Prjna785345.</title>
        <authorList>
            <person name="Rujirawat T."/>
            <person name="Krajaejun T."/>
        </authorList>
    </citation>
    <scope>NUCLEOTIDE SEQUENCE</scope>
    <source>
        <strain evidence="9">Pi057C3</strain>
    </source>
</reference>
<evidence type="ECO:0000256" key="7">
    <source>
        <dbReference type="SAM" id="SignalP"/>
    </source>
</evidence>
<evidence type="ECO:0000256" key="5">
    <source>
        <dbReference type="ARBA" id="ARBA00023002"/>
    </source>
</evidence>
<evidence type="ECO:0000256" key="3">
    <source>
        <dbReference type="ARBA" id="ARBA00022896"/>
    </source>
</evidence>
<feature type="signal peptide" evidence="7">
    <location>
        <begin position="1"/>
        <end position="16"/>
    </location>
</feature>
<feature type="domain" description="Fe2OG dioxygenase" evidence="8">
    <location>
        <begin position="142"/>
        <end position="252"/>
    </location>
</feature>
<dbReference type="SMART" id="SM00702">
    <property type="entry name" value="P4Hc"/>
    <property type="match status" value="1"/>
</dbReference>
<dbReference type="InterPro" id="IPR051559">
    <property type="entry name" value="HIF_prolyl_hydroxylases"/>
</dbReference>
<keyword evidence="5" id="KW-0560">Oxidoreductase</keyword>
<organism evidence="9 10">
    <name type="scientific">Pythium insidiosum</name>
    <name type="common">Pythiosis disease agent</name>
    <dbReference type="NCBI Taxonomy" id="114742"/>
    <lineage>
        <taxon>Eukaryota</taxon>
        <taxon>Sar</taxon>
        <taxon>Stramenopiles</taxon>
        <taxon>Oomycota</taxon>
        <taxon>Peronosporomycetes</taxon>
        <taxon>Pythiales</taxon>
        <taxon>Pythiaceae</taxon>
        <taxon>Pythium</taxon>
    </lineage>
</organism>
<dbReference type="AlphaFoldDB" id="A0AAD5LZ82"/>
<dbReference type="Gene3D" id="2.60.120.620">
    <property type="entry name" value="q2cbj1_9rhob like domain"/>
    <property type="match status" value="1"/>
</dbReference>
<protein>
    <recommendedName>
        <fullName evidence="8">Fe2OG dioxygenase domain-containing protein</fullName>
    </recommendedName>
</protein>
<dbReference type="PROSITE" id="PS51471">
    <property type="entry name" value="FE2OG_OXY"/>
    <property type="match status" value="1"/>
</dbReference>
<sequence>MMAMRCMLLRASRAAALRSSAARVCGARAFSDYSDIPVMPLFADDGVRDAIKQGLQHDGFSIIHGFAGDDVARQMRAEAERLFEEGYMFPSKSTDEQGREMVKPNVFATELDGHEWELAPTILDYTRSVVLQAPIVLNFLFPHLKMSQRTYGTKLAVSLGGGSKYPKHCDNSGLPDQRKVTMVYYLNPDWAPRQGGELRLFTRDGGVKVVPPKADTLALFWSDQVVHDVLPTVSDPAAADQRRYALTLWLVTDNLSEIVNPNDPLFPLREQHFPTN</sequence>
<name>A0AAD5LZ82_PYTIN</name>
<keyword evidence="7" id="KW-0732">Signal</keyword>
<dbReference type="InterPro" id="IPR006620">
    <property type="entry name" value="Pro_4_hyd_alph"/>
</dbReference>
<dbReference type="GO" id="GO:0071456">
    <property type="term" value="P:cellular response to hypoxia"/>
    <property type="evidence" value="ECO:0007669"/>
    <property type="project" value="TreeGrafter"/>
</dbReference>
<dbReference type="InterPro" id="IPR044862">
    <property type="entry name" value="Pro_4_hyd_alph_FE2OG_OXY"/>
</dbReference>
<keyword evidence="4" id="KW-0223">Dioxygenase</keyword>
<comment type="caution">
    <text evidence="9">The sequence shown here is derived from an EMBL/GenBank/DDBJ whole genome shotgun (WGS) entry which is preliminary data.</text>
</comment>
<evidence type="ECO:0000256" key="4">
    <source>
        <dbReference type="ARBA" id="ARBA00022964"/>
    </source>
</evidence>
<evidence type="ECO:0000259" key="8">
    <source>
        <dbReference type="PROSITE" id="PS51471"/>
    </source>
</evidence>
<dbReference type="GO" id="GO:0008198">
    <property type="term" value="F:ferrous iron binding"/>
    <property type="evidence" value="ECO:0007669"/>
    <property type="project" value="TreeGrafter"/>
</dbReference>
<evidence type="ECO:0000256" key="6">
    <source>
        <dbReference type="ARBA" id="ARBA00023004"/>
    </source>
</evidence>
<evidence type="ECO:0000313" key="10">
    <source>
        <dbReference type="Proteomes" id="UP001209570"/>
    </source>
</evidence>
<dbReference type="Proteomes" id="UP001209570">
    <property type="component" value="Unassembled WGS sequence"/>
</dbReference>
<evidence type="ECO:0000313" key="9">
    <source>
        <dbReference type="EMBL" id="KAJ0396745.1"/>
    </source>
</evidence>
<feature type="chain" id="PRO_5042209157" description="Fe2OG dioxygenase domain-containing protein" evidence="7">
    <location>
        <begin position="17"/>
        <end position="276"/>
    </location>
</feature>
<keyword evidence="10" id="KW-1185">Reference proteome</keyword>
<evidence type="ECO:0000256" key="2">
    <source>
        <dbReference type="ARBA" id="ARBA00022723"/>
    </source>
</evidence>
<accession>A0AAD5LZ82</accession>
<proteinExistence type="predicted"/>
<dbReference type="GO" id="GO:0031418">
    <property type="term" value="F:L-ascorbic acid binding"/>
    <property type="evidence" value="ECO:0007669"/>
    <property type="project" value="UniProtKB-KW"/>
</dbReference>
<dbReference type="PANTHER" id="PTHR12907:SF26">
    <property type="entry name" value="HIF PROLYL HYDROXYLASE, ISOFORM C"/>
    <property type="match status" value="1"/>
</dbReference>
<dbReference type="InterPro" id="IPR005123">
    <property type="entry name" value="Oxoglu/Fe-dep_dioxygenase_dom"/>
</dbReference>
<dbReference type="PANTHER" id="PTHR12907">
    <property type="entry name" value="EGL NINE HOMOLOG-RELATED"/>
    <property type="match status" value="1"/>
</dbReference>
<dbReference type="EMBL" id="JAKCXM010000281">
    <property type="protein sequence ID" value="KAJ0396745.1"/>
    <property type="molecule type" value="Genomic_DNA"/>
</dbReference>
<comment type="cofactor">
    <cofactor evidence="1">
        <name>L-ascorbate</name>
        <dbReference type="ChEBI" id="CHEBI:38290"/>
    </cofactor>
</comment>
<dbReference type="Pfam" id="PF13640">
    <property type="entry name" value="2OG-FeII_Oxy_3"/>
    <property type="match status" value="1"/>
</dbReference>
<gene>
    <name evidence="9" type="ORF">P43SY_009700</name>
</gene>